<feature type="domain" description="Arf-GAP" evidence="7">
    <location>
        <begin position="12"/>
        <end position="128"/>
    </location>
</feature>
<keyword evidence="3 5" id="KW-0863">Zinc-finger</keyword>
<keyword evidence="2" id="KW-0479">Metal-binding</keyword>
<dbReference type="GO" id="GO:0000139">
    <property type="term" value="C:Golgi membrane"/>
    <property type="evidence" value="ECO:0007669"/>
    <property type="project" value="TreeGrafter"/>
</dbReference>
<reference evidence="8 9" key="1">
    <citation type="submission" date="2016-03" db="EMBL/GenBank/DDBJ databases">
        <authorList>
            <person name="Devillers H."/>
        </authorList>
    </citation>
    <scope>NUCLEOTIDE SEQUENCE [LARGE SCALE GENOMIC DNA]</scope>
    <source>
        <strain evidence="8">CBS 6772</strain>
    </source>
</reference>
<dbReference type="Proteomes" id="UP000190831">
    <property type="component" value="Chromosome H"/>
</dbReference>
<evidence type="ECO:0000256" key="4">
    <source>
        <dbReference type="ARBA" id="ARBA00022833"/>
    </source>
</evidence>
<dbReference type="AlphaFoldDB" id="A0A1G4MJP1"/>
<sequence length="373" mass="41624">MSTAWTVDPDNRKRLLQLQKVGSNKKCIDCGAPNPQWASPKFGIFICLECAGIHRGLGVHISFVRSITMDQFKPEELARMEKGGNEPFTEYLTAHGVDLKLPPKAKYDNPFATDYKDKLTSLVEGTEWTEPEHPDFDVAAFNANPDQAVQPSKTEDSVGVSTPIESRRATPQLPEDQKEKNEAYFSELGKKNQSKPEHLPPSQGGKYQGFGNTSFEPKQAEKDVSQSMATLTLENLQKDPLGTFARGWGLFSSAVTKSVGEMNETVIKPSVQQIQTKDLSEEARRAATQFGQKFQETSNYGYQAFTNLTKKLEEQYQQNFYETPNAGGSQYSKIPNHTDVGEDASFLQATGSEEKTNQHAVNKKSEDSEWDDF</sequence>
<evidence type="ECO:0000256" key="5">
    <source>
        <dbReference type="PROSITE-ProRule" id="PRU00288"/>
    </source>
</evidence>
<dbReference type="OrthoDB" id="983479at2759"/>
<dbReference type="STRING" id="4955.A0A1G4MJP1"/>
<dbReference type="PRINTS" id="PR00405">
    <property type="entry name" value="REVINTRACTNG"/>
</dbReference>
<dbReference type="EMBL" id="LT598491">
    <property type="protein sequence ID" value="SCW03969.1"/>
    <property type="molecule type" value="Genomic_DNA"/>
</dbReference>
<evidence type="ECO:0000256" key="1">
    <source>
        <dbReference type="ARBA" id="ARBA00022468"/>
    </source>
</evidence>
<dbReference type="FunFam" id="1.10.220.150:FF:000014">
    <property type="entry name" value="ADP-ribosylation factor GTPase-activating protein"/>
    <property type="match status" value="1"/>
</dbReference>
<dbReference type="CDD" id="cd08830">
    <property type="entry name" value="ArfGap_ArfGap1"/>
    <property type="match status" value="1"/>
</dbReference>
<dbReference type="PANTHER" id="PTHR46395">
    <property type="entry name" value="ADP-RIBOSYLATION FACTOR GTPASE-ACTIVATING PROTEIN 1"/>
    <property type="match status" value="1"/>
</dbReference>
<gene>
    <name evidence="8" type="ORF">LAFE_0H03026G</name>
</gene>
<feature type="compositionally biased region" description="Basic and acidic residues" evidence="6">
    <location>
        <begin position="175"/>
        <end position="198"/>
    </location>
</feature>
<evidence type="ECO:0000313" key="8">
    <source>
        <dbReference type="EMBL" id="SCW03969.1"/>
    </source>
</evidence>
<keyword evidence="4" id="KW-0862">Zinc</keyword>
<organism evidence="8 9">
    <name type="scientific">Lachancea fermentati</name>
    <name type="common">Zygosaccharomyces fermentati</name>
    <dbReference type="NCBI Taxonomy" id="4955"/>
    <lineage>
        <taxon>Eukaryota</taxon>
        <taxon>Fungi</taxon>
        <taxon>Dikarya</taxon>
        <taxon>Ascomycota</taxon>
        <taxon>Saccharomycotina</taxon>
        <taxon>Saccharomycetes</taxon>
        <taxon>Saccharomycetales</taxon>
        <taxon>Saccharomycetaceae</taxon>
        <taxon>Lachancea</taxon>
    </lineage>
</organism>
<feature type="region of interest" description="Disordered" evidence="6">
    <location>
        <begin position="319"/>
        <end position="373"/>
    </location>
</feature>
<dbReference type="InterPro" id="IPR037278">
    <property type="entry name" value="ARFGAP/RecO"/>
</dbReference>
<feature type="region of interest" description="Disordered" evidence="6">
    <location>
        <begin position="146"/>
        <end position="223"/>
    </location>
</feature>
<dbReference type="OMA" id="MSKLWEV"/>
<dbReference type="GO" id="GO:0032012">
    <property type="term" value="P:regulation of ARF protein signal transduction"/>
    <property type="evidence" value="ECO:0007669"/>
    <property type="project" value="TreeGrafter"/>
</dbReference>
<dbReference type="Pfam" id="PF01412">
    <property type="entry name" value="ArfGap"/>
    <property type="match status" value="1"/>
</dbReference>
<name>A0A1G4MJP1_LACFM</name>
<protein>
    <submittedName>
        <fullName evidence="8">LAFE_0H03026g1_1</fullName>
    </submittedName>
</protein>
<accession>A0A1G4MJP1</accession>
<keyword evidence="9" id="KW-1185">Reference proteome</keyword>
<dbReference type="PROSITE" id="PS50115">
    <property type="entry name" value="ARFGAP"/>
    <property type="match status" value="1"/>
</dbReference>
<dbReference type="Gene3D" id="1.10.220.150">
    <property type="entry name" value="Arf GTPase activating protein"/>
    <property type="match status" value="1"/>
</dbReference>
<evidence type="ECO:0000256" key="3">
    <source>
        <dbReference type="ARBA" id="ARBA00022771"/>
    </source>
</evidence>
<proteinExistence type="predicted"/>
<dbReference type="InterPro" id="IPR038508">
    <property type="entry name" value="ArfGAP_dom_sf"/>
</dbReference>
<evidence type="ECO:0000313" key="9">
    <source>
        <dbReference type="Proteomes" id="UP000190831"/>
    </source>
</evidence>
<dbReference type="SUPFAM" id="SSF57863">
    <property type="entry name" value="ArfGap/RecO-like zinc finger"/>
    <property type="match status" value="1"/>
</dbReference>
<dbReference type="GO" id="GO:0005096">
    <property type="term" value="F:GTPase activator activity"/>
    <property type="evidence" value="ECO:0007669"/>
    <property type="project" value="UniProtKB-KW"/>
</dbReference>
<dbReference type="InterPro" id="IPR001164">
    <property type="entry name" value="ArfGAP_dom"/>
</dbReference>
<evidence type="ECO:0000256" key="6">
    <source>
        <dbReference type="SAM" id="MobiDB-lite"/>
    </source>
</evidence>
<feature type="compositionally biased region" description="Polar residues" evidence="6">
    <location>
        <begin position="319"/>
        <end position="335"/>
    </location>
</feature>
<feature type="compositionally biased region" description="Basic and acidic residues" evidence="6">
    <location>
        <begin position="352"/>
        <end position="367"/>
    </location>
</feature>
<keyword evidence="1" id="KW-0343">GTPase activation</keyword>
<dbReference type="GO" id="GO:0008270">
    <property type="term" value="F:zinc ion binding"/>
    <property type="evidence" value="ECO:0007669"/>
    <property type="project" value="UniProtKB-KW"/>
</dbReference>
<dbReference type="GO" id="GO:0030100">
    <property type="term" value="P:regulation of endocytosis"/>
    <property type="evidence" value="ECO:0007669"/>
    <property type="project" value="TreeGrafter"/>
</dbReference>
<evidence type="ECO:0000259" key="7">
    <source>
        <dbReference type="PROSITE" id="PS50115"/>
    </source>
</evidence>
<evidence type="ECO:0000256" key="2">
    <source>
        <dbReference type="ARBA" id="ARBA00022723"/>
    </source>
</evidence>
<dbReference type="PANTHER" id="PTHR46395:SF1">
    <property type="entry name" value="ADP-RIBOSYLATION FACTOR GTPASE-ACTIVATING PROTEIN 1"/>
    <property type="match status" value="1"/>
</dbReference>
<dbReference type="SMART" id="SM00105">
    <property type="entry name" value="ArfGap"/>
    <property type="match status" value="1"/>
</dbReference>